<reference evidence="3 4" key="1">
    <citation type="submission" date="2016-02" db="EMBL/GenBank/DDBJ databases">
        <title>Genome sequence of Clostridium thermobutyricum DSM 4928.</title>
        <authorList>
            <person name="Poehlein A."/>
            <person name="Daniel R."/>
        </authorList>
    </citation>
    <scope>NUCLEOTIDE SEQUENCE [LARGE SCALE GENOMIC DNA]</scope>
    <source>
        <strain evidence="3 4">DSM 4928</strain>
    </source>
</reference>
<protein>
    <recommendedName>
        <fullName evidence="2">VWFA domain-containing protein</fullName>
    </recommendedName>
</protein>
<evidence type="ECO:0000313" key="3">
    <source>
        <dbReference type="EMBL" id="OPX46593.1"/>
    </source>
</evidence>
<dbReference type="InterPro" id="IPR002035">
    <property type="entry name" value="VWF_A"/>
</dbReference>
<dbReference type="Proteomes" id="UP000191448">
    <property type="component" value="Unassembled WGS sequence"/>
</dbReference>
<proteinExistence type="predicted"/>
<dbReference type="SMART" id="SM00327">
    <property type="entry name" value="VWA"/>
    <property type="match status" value="1"/>
</dbReference>
<comment type="caution">
    <text evidence="3">The sequence shown here is derived from an EMBL/GenBank/DDBJ whole genome shotgun (WGS) entry which is preliminary data.</text>
</comment>
<dbReference type="AlphaFoldDB" id="A0A1V4SS25"/>
<name>A0A1V4SS25_9CLOT</name>
<feature type="coiled-coil region" evidence="1">
    <location>
        <begin position="55"/>
        <end position="82"/>
    </location>
</feature>
<dbReference type="PROSITE" id="PS50234">
    <property type="entry name" value="VWFA"/>
    <property type="match status" value="1"/>
</dbReference>
<evidence type="ECO:0000259" key="2">
    <source>
        <dbReference type="PROSITE" id="PS50234"/>
    </source>
</evidence>
<sequence length="723" mass="84629">MDKSNFKVYYLGGEEIQVSEEEIKKCNFYSIKTVKEKGKNINHHILLLDVSFSMVNEIEGLKESVKKTLEALKEEKNNYVSAIIYSGHDEAIRILNGVKCDDISYKMADVYGIIDKELYARGVTVISEPLEMAIDIVKNLSNICNKHHIALFTDGFLVTDKWEMEEEKEKILNLARICSEKGIFFNGLGFGKYYDRKFLKKIVEEVGTGSFNHIEKIKDYYKSILELTSEINRRNIFDLDIKNKEYFILDTYSKGKEGKIRTIVDGEETIICTFDEEIDIGNNILNNKKMREKLPSVKEDFLYSLAINHIINEDIESAQIAIAQTGDVEAYESLDNCYSFLEKGRAISNLKFYLNNREERFKKGKKDIKVNTLREERICLLEILEDIMLDDESRLLWDYSYRYKRIGRKTKLVEDKYEFIKPKVGYGKVVDVLIGRKKLNVGVRVKVDGQILDKETNLKIDGHVFRHFNLILNGNINTEFIPCVLSDELKEKFMKEKIVSGINKYGREEIITLDLRKLKTTNKRIFKSLDMKTISEYLYKIEQLKCKVWAINKILENLTKDKEEELTLTEQIRENYRIDETGLYKPLGTEFADEKFEVYEAKVLEWKIEKFPKKKECDDALDFYSNFKSLKDEEKIEELKKELYKVKKEKEKLNYKVNLVRLSCGLISKSAFVWENEEEKSKTEADREIGANAVVDNKVIISKRKINNINMRQDRYNILTKCD</sequence>
<keyword evidence="1" id="KW-0175">Coiled coil</keyword>
<dbReference type="SUPFAM" id="SSF53300">
    <property type="entry name" value="vWA-like"/>
    <property type="match status" value="1"/>
</dbReference>
<dbReference type="EMBL" id="LTAY01000081">
    <property type="protein sequence ID" value="OPX46593.1"/>
    <property type="molecule type" value="Genomic_DNA"/>
</dbReference>
<feature type="coiled-coil region" evidence="1">
    <location>
        <begin position="629"/>
        <end position="656"/>
    </location>
</feature>
<dbReference type="RefSeq" id="WP_080023996.1">
    <property type="nucleotide sequence ID" value="NZ_LTAY01000081.1"/>
</dbReference>
<evidence type="ECO:0000313" key="4">
    <source>
        <dbReference type="Proteomes" id="UP000191448"/>
    </source>
</evidence>
<feature type="domain" description="VWFA" evidence="2">
    <location>
        <begin position="43"/>
        <end position="231"/>
    </location>
</feature>
<dbReference type="InterPro" id="IPR036465">
    <property type="entry name" value="vWFA_dom_sf"/>
</dbReference>
<dbReference type="CDD" id="cd00198">
    <property type="entry name" value="vWFA"/>
    <property type="match status" value="1"/>
</dbReference>
<dbReference type="Gene3D" id="3.40.50.410">
    <property type="entry name" value="von Willebrand factor, type A domain"/>
    <property type="match status" value="1"/>
</dbReference>
<dbReference type="OrthoDB" id="1937440at2"/>
<accession>A0A1V4SS25</accession>
<organism evidence="3 4">
    <name type="scientific">Clostridium thermobutyricum DSM 4928</name>
    <dbReference type="NCBI Taxonomy" id="1121339"/>
    <lineage>
        <taxon>Bacteria</taxon>
        <taxon>Bacillati</taxon>
        <taxon>Bacillota</taxon>
        <taxon>Clostridia</taxon>
        <taxon>Eubacteriales</taxon>
        <taxon>Clostridiaceae</taxon>
        <taxon>Clostridium</taxon>
    </lineage>
</organism>
<gene>
    <name evidence="3" type="ORF">CLTHE_28140</name>
</gene>
<evidence type="ECO:0000256" key="1">
    <source>
        <dbReference type="SAM" id="Coils"/>
    </source>
</evidence>